<gene>
    <name evidence="1" type="ORF">SDC9_136211</name>
</gene>
<dbReference type="EMBL" id="VSSQ01036593">
    <property type="protein sequence ID" value="MPM89103.1"/>
    <property type="molecule type" value="Genomic_DNA"/>
</dbReference>
<proteinExistence type="predicted"/>
<dbReference type="AlphaFoldDB" id="A0A645DJV1"/>
<evidence type="ECO:0000313" key="1">
    <source>
        <dbReference type="EMBL" id="MPM89103.1"/>
    </source>
</evidence>
<organism evidence="1">
    <name type="scientific">bioreactor metagenome</name>
    <dbReference type="NCBI Taxonomy" id="1076179"/>
    <lineage>
        <taxon>unclassified sequences</taxon>
        <taxon>metagenomes</taxon>
        <taxon>ecological metagenomes</taxon>
    </lineage>
</organism>
<name>A0A645DJV1_9ZZZZ</name>
<reference evidence="1" key="1">
    <citation type="submission" date="2019-08" db="EMBL/GenBank/DDBJ databases">
        <authorList>
            <person name="Kucharzyk K."/>
            <person name="Murdoch R.W."/>
            <person name="Higgins S."/>
            <person name="Loffler F."/>
        </authorList>
    </citation>
    <scope>NUCLEOTIDE SEQUENCE</scope>
</reference>
<sequence length="63" mass="7060">MPDVDQLNDQSDIFAGVQILVDQNGPLILFVFGHIGKTVSWKIHKKDFFIEIVVVDQSGFSGR</sequence>
<protein>
    <submittedName>
        <fullName evidence="1">Uncharacterized protein</fullName>
    </submittedName>
</protein>
<accession>A0A645DJV1</accession>
<comment type="caution">
    <text evidence="1">The sequence shown here is derived from an EMBL/GenBank/DDBJ whole genome shotgun (WGS) entry which is preliminary data.</text>
</comment>